<keyword evidence="4" id="KW-0548">Nucleotidyltransferase</keyword>
<dbReference type="EMBL" id="VZUB01002263">
    <property type="protein sequence ID" value="NXU72804.1"/>
    <property type="molecule type" value="Genomic_DNA"/>
</dbReference>
<evidence type="ECO:0000256" key="3">
    <source>
        <dbReference type="ARBA" id="ARBA00022679"/>
    </source>
</evidence>
<dbReference type="Gene3D" id="3.30.70.270">
    <property type="match status" value="1"/>
</dbReference>
<evidence type="ECO:0000256" key="8">
    <source>
        <dbReference type="ARBA" id="ARBA00022918"/>
    </source>
</evidence>
<keyword evidence="7" id="KW-0378">Hydrolase</keyword>
<evidence type="ECO:0000256" key="6">
    <source>
        <dbReference type="ARBA" id="ARBA00022759"/>
    </source>
</evidence>
<evidence type="ECO:0000313" key="11">
    <source>
        <dbReference type="Proteomes" id="UP000579904"/>
    </source>
</evidence>
<reference evidence="10 11" key="1">
    <citation type="submission" date="2019-09" db="EMBL/GenBank/DDBJ databases">
        <title>Bird 10,000 Genomes (B10K) Project - Family phase.</title>
        <authorList>
            <person name="Zhang G."/>
        </authorList>
    </citation>
    <scope>NUCLEOTIDE SEQUENCE [LARGE SCALE GENOMIC DNA]</scope>
    <source>
        <strain evidence="10">OUT-0002</strain>
    </source>
</reference>
<dbReference type="OrthoDB" id="6773263at2759"/>
<dbReference type="GO" id="GO:0035613">
    <property type="term" value="F:RNA stem-loop binding"/>
    <property type="evidence" value="ECO:0007669"/>
    <property type="project" value="TreeGrafter"/>
</dbReference>
<dbReference type="Proteomes" id="UP000579904">
    <property type="component" value="Unassembled WGS sequence"/>
</dbReference>
<evidence type="ECO:0000256" key="7">
    <source>
        <dbReference type="ARBA" id="ARBA00022801"/>
    </source>
</evidence>
<evidence type="ECO:0000256" key="4">
    <source>
        <dbReference type="ARBA" id="ARBA00022695"/>
    </source>
</evidence>
<keyword evidence="11" id="KW-1185">Reference proteome</keyword>
<name>A0A7L3N1Y9_9AVES</name>
<feature type="non-terminal residue" evidence="10">
    <location>
        <position position="84"/>
    </location>
</feature>
<dbReference type="InterPro" id="IPR043128">
    <property type="entry name" value="Rev_trsase/Diguanyl_cyclase"/>
</dbReference>
<comment type="caution">
    <text evidence="10">The sequence shown here is derived from an EMBL/GenBank/DDBJ whole genome shotgun (WGS) entry which is preliminary data.</text>
</comment>
<sequence length="84" mass="9814">PLIVTDLKDWFFTIPLQELDRCRFAFSIPSSNMEEAALIYQWKVFPQGTKNSPIICQNFVQAIAPVRQKWPEAKIIHYMNDICV</sequence>
<evidence type="ECO:0000256" key="2">
    <source>
        <dbReference type="ARBA" id="ARBA00012180"/>
    </source>
</evidence>
<evidence type="ECO:0000313" key="10">
    <source>
        <dbReference type="EMBL" id="NXU72804.1"/>
    </source>
</evidence>
<protein>
    <recommendedName>
        <fullName evidence="2">ribonuclease H</fullName>
        <ecNumber evidence="2">3.1.26.4</ecNumber>
    </recommendedName>
</protein>
<dbReference type="InterPro" id="IPR043502">
    <property type="entry name" value="DNA/RNA_pol_sf"/>
</dbReference>
<accession>A0A7L3N1Y9</accession>
<feature type="domain" description="Reverse transcriptase" evidence="9">
    <location>
        <begin position="1"/>
        <end position="84"/>
    </location>
</feature>
<dbReference type="PANTHER" id="PTHR41694">
    <property type="entry name" value="ENDOGENOUS RETROVIRUS GROUP K MEMBER POL PROTEIN"/>
    <property type="match status" value="1"/>
</dbReference>
<feature type="non-terminal residue" evidence="10">
    <location>
        <position position="1"/>
    </location>
</feature>
<dbReference type="GO" id="GO:0004523">
    <property type="term" value="F:RNA-DNA hybrid ribonuclease activity"/>
    <property type="evidence" value="ECO:0007669"/>
    <property type="project" value="UniProtKB-EC"/>
</dbReference>
<dbReference type="EC" id="3.1.26.4" evidence="2"/>
<evidence type="ECO:0000259" key="9">
    <source>
        <dbReference type="PROSITE" id="PS50878"/>
    </source>
</evidence>
<keyword evidence="8" id="KW-0695">RNA-directed DNA polymerase</keyword>
<keyword evidence="5" id="KW-0540">Nuclease</keyword>
<dbReference type="Pfam" id="PF00078">
    <property type="entry name" value="RVT_1"/>
    <property type="match status" value="1"/>
</dbReference>
<dbReference type="SUPFAM" id="SSF56672">
    <property type="entry name" value="DNA/RNA polymerases"/>
    <property type="match status" value="1"/>
</dbReference>
<dbReference type="GO" id="GO:0003964">
    <property type="term" value="F:RNA-directed DNA polymerase activity"/>
    <property type="evidence" value="ECO:0007669"/>
    <property type="project" value="UniProtKB-KW"/>
</dbReference>
<proteinExistence type="inferred from homology"/>
<evidence type="ECO:0000256" key="5">
    <source>
        <dbReference type="ARBA" id="ARBA00022722"/>
    </source>
</evidence>
<dbReference type="PANTHER" id="PTHR41694:SF3">
    <property type="entry name" value="RNA-DIRECTED DNA POLYMERASE-RELATED"/>
    <property type="match status" value="1"/>
</dbReference>
<comment type="similarity">
    <text evidence="1">Belongs to the beta type-B retroviral polymerase family. HERV class-II K(HML-2) pol subfamily.</text>
</comment>
<organism evidence="10 11">
    <name type="scientific">Oreotrochilus melanogaster</name>
    <dbReference type="NCBI Taxonomy" id="689266"/>
    <lineage>
        <taxon>Eukaryota</taxon>
        <taxon>Metazoa</taxon>
        <taxon>Chordata</taxon>
        <taxon>Craniata</taxon>
        <taxon>Vertebrata</taxon>
        <taxon>Euteleostomi</taxon>
        <taxon>Archelosauria</taxon>
        <taxon>Archosauria</taxon>
        <taxon>Dinosauria</taxon>
        <taxon>Saurischia</taxon>
        <taxon>Theropoda</taxon>
        <taxon>Coelurosauria</taxon>
        <taxon>Aves</taxon>
        <taxon>Neognathae</taxon>
        <taxon>Neoaves</taxon>
        <taxon>Strisores</taxon>
        <taxon>Apodiformes</taxon>
        <taxon>Trochilidae</taxon>
        <taxon>Oreotrochilus</taxon>
    </lineage>
</organism>
<dbReference type="AlphaFoldDB" id="A0A7L3N1Y9"/>
<evidence type="ECO:0000256" key="1">
    <source>
        <dbReference type="ARBA" id="ARBA00010879"/>
    </source>
</evidence>
<keyword evidence="3" id="KW-0808">Transferase</keyword>
<dbReference type="Gene3D" id="3.10.10.10">
    <property type="entry name" value="HIV Type 1 Reverse Transcriptase, subunit A, domain 1"/>
    <property type="match status" value="1"/>
</dbReference>
<gene>
    <name evidence="10" type="primary">Ervk19_1</name>
    <name evidence="10" type="ORF">OREMEL_R13292</name>
</gene>
<dbReference type="PROSITE" id="PS50878">
    <property type="entry name" value="RT_POL"/>
    <property type="match status" value="1"/>
</dbReference>
<keyword evidence="6" id="KW-0255">Endonuclease</keyword>
<dbReference type="InterPro" id="IPR000477">
    <property type="entry name" value="RT_dom"/>
</dbReference>